<sequence>MTNYSNVRKSHGSWWAFLLMGILLIIFSILLILYPIASFAALAMLFSIGFFISGIFEIIFSLNNKNTIDSWGWYLVGGILDLFLGIILLCNPITLSAQILVLFIGLWLLFRGINSIGISLETKNYSSDWGFLLIFGILEVIISFIIVIFPPIGIGTIIIWSSMVALFLGIMNIYIAIRVKKFFTKLDE</sequence>
<evidence type="ECO:0000313" key="2">
    <source>
        <dbReference type="EMBL" id="PQL93124.1"/>
    </source>
</evidence>
<keyword evidence="1" id="KW-0812">Transmembrane</keyword>
<evidence type="ECO:0000313" key="3">
    <source>
        <dbReference type="Proteomes" id="UP000238042"/>
    </source>
</evidence>
<feature type="transmembrane region" description="Helical" evidence="1">
    <location>
        <begin position="71"/>
        <end position="89"/>
    </location>
</feature>
<keyword evidence="3" id="KW-1185">Reference proteome</keyword>
<dbReference type="InterPro" id="IPR052712">
    <property type="entry name" value="Acid_resist_chaperone_HdeD"/>
</dbReference>
<accession>A0A2S8AE66</accession>
<proteinExistence type="predicted"/>
<feature type="transmembrane region" description="Helical" evidence="1">
    <location>
        <begin position="158"/>
        <end position="177"/>
    </location>
</feature>
<feature type="transmembrane region" description="Helical" evidence="1">
    <location>
        <begin position="95"/>
        <end position="117"/>
    </location>
</feature>
<dbReference type="RefSeq" id="WP_105246674.1">
    <property type="nucleotide sequence ID" value="NZ_PSZM01000036.1"/>
</dbReference>
<dbReference type="EMBL" id="PSZM01000036">
    <property type="protein sequence ID" value="PQL93124.1"/>
    <property type="molecule type" value="Genomic_DNA"/>
</dbReference>
<reference evidence="2 3" key="1">
    <citation type="submission" date="2018-02" db="EMBL/GenBank/DDBJ databases">
        <title>Genome sequences of Apibacter spp., gut symbionts of Asian honey bees.</title>
        <authorList>
            <person name="Kwong W.K."/>
            <person name="Steele M.I."/>
            <person name="Moran N.A."/>
        </authorList>
    </citation>
    <scope>NUCLEOTIDE SEQUENCE [LARGE SCALE GENOMIC DNA]</scope>
    <source>
        <strain evidence="3">wkB301</strain>
    </source>
</reference>
<feature type="transmembrane region" description="Helical" evidence="1">
    <location>
        <begin position="12"/>
        <end position="33"/>
    </location>
</feature>
<keyword evidence="1" id="KW-1133">Transmembrane helix</keyword>
<comment type="caution">
    <text evidence="2">The sequence shown here is derived from an EMBL/GenBank/DDBJ whole genome shotgun (WGS) entry which is preliminary data.</text>
</comment>
<dbReference type="OrthoDB" id="7059775at2"/>
<feature type="transmembrane region" description="Helical" evidence="1">
    <location>
        <begin position="129"/>
        <end position="152"/>
    </location>
</feature>
<protein>
    <recommendedName>
        <fullName evidence="4">HdeD family acid-resistance protein</fullName>
    </recommendedName>
</protein>
<dbReference type="PANTHER" id="PTHR34989">
    <property type="entry name" value="PROTEIN HDED"/>
    <property type="match status" value="1"/>
</dbReference>
<evidence type="ECO:0008006" key="4">
    <source>
        <dbReference type="Google" id="ProtNLM"/>
    </source>
</evidence>
<dbReference type="Proteomes" id="UP000238042">
    <property type="component" value="Unassembled WGS sequence"/>
</dbReference>
<keyword evidence="1" id="KW-0472">Membrane</keyword>
<name>A0A2S8AE66_9FLAO</name>
<dbReference type="PANTHER" id="PTHR34989:SF1">
    <property type="entry name" value="PROTEIN HDED"/>
    <property type="match status" value="1"/>
</dbReference>
<gene>
    <name evidence="2" type="ORF">C4S77_05545</name>
</gene>
<feature type="transmembrane region" description="Helical" evidence="1">
    <location>
        <begin position="39"/>
        <end position="59"/>
    </location>
</feature>
<evidence type="ECO:0000256" key="1">
    <source>
        <dbReference type="SAM" id="Phobius"/>
    </source>
</evidence>
<dbReference type="Pfam" id="PF03729">
    <property type="entry name" value="DUF308"/>
    <property type="match status" value="2"/>
</dbReference>
<organism evidence="2 3">
    <name type="scientific">Apibacter adventoris</name>
    <dbReference type="NCBI Taxonomy" id="1679466"/>
    <lineage>
        <taxon>Bacteria</taxon>
        <taxon>Pseudomonadati</taxon>
        <taxon>Bacteroidota</taxon>
        <taxon>Flavobacteriia</taxon>
        <taxon>Flavobacteriales</taxon>
        <taxon>Weeksellaceae</taxon>
        <taxon>Apibacter</taxon>
    </lineage>
</organism>
<dbReference type="GO" id="GO:0005886">
    <property type="term" value="C:plasma membrane"/>
    <property type="evidence" value="ECO:0007669"/>
    <property type="project" value="TreeGrafter"/>
</dbReference>
<dbReference type="InterPro" id="IPR005325">
    <property type="entry name" value="DUF308_memb"/>
</dbReference>
<dbReference type="AlphaFoldDB" id="A0A2S8AE66"/>